<reference evidence="2" key="1">
    <citation type="submission" date="2018-02" db="EMBL/GenBank/DDBJ databases">
        <title>Rhizophora mucronata_Transcriptome.</title>
        <authorList>
            <person name="Meera S.P."/>
            <person name="Sreeshan A."/>
            <person name="Augustine A."/>
        </authorList>
    </citation>
    <scope>NUCLEOTIDE SEQUENCE</scope>
    <source>
        <tissue evidence="2">Leaf</tissue>
    </source>
</reference>
<sequence>MHEKTRAAEAPRKPKKGAVSSPLKPDAIFIFLFRLLFFFFF</sequence>
<feature type="region of interest" description="Disordered" evidence="1">
    <location>
        <begin position="1"/>
        <end position="21"/>
    </location>
</feature>
<name>A0A2P2MH45_RHIMU</name>
<organism evidence="2">
    <name type="scientific">Rhizophora mucronata</name>
    <name type="common">Asiatic mangrove</name>
    <dbReference type="NCBI Taxonomy" id="61149"/>
    <lineage>
        <taxon>Eukaryota</taxon>
        <taxon>Viridiplantae</taxon>
        <taxon>Streptophyta</taxon>
        <taxon>Embryophyta</taxon>
        <taxon>Tracheophyta</taxon>
        <taxon>Spermatophyta</taxon>
        <taxon>Magnoliopsida</taxon>
        <taxon>eudicotyledons</taxon>
        <taxon>Gunneridae</taxon>
        <taxon>Pentapetalae</taxon>
        <taxon>rosids</taxon>
        <taxon>fabids</taxon>
        <taxon>Malpighiales</taxon>
        <taxon>Rhizophoraceae</taxon>
        <taxon>Rhizophora</taxon>
    </lineage>
</organism>
<dbReference type="EMBL" id="GGEC01049069">
    <property type="protein sequence ID" value="MBX29553.1"/>
    <property type="molecule type" value="Transcribed_RNA"/>
</dbReference>
<accession>A0A2P2MH45</accession>
<protein>
    <submittedName>
        <fullName evidence="2">Uncharacterized protein MANES_02G102200</fullName>
    </submittedName>
</protein>
<proteinExistence type="predicted"/>
<dbReference type="AlphaFoldDB" id="A0A2P2MH45"/>
<feature type="compositionally biased region" description="Basic and acidic residues" evidence="1">
    <location>
        <begin position="1"/>
        <end position="12"/>
    </location>
</feature>
<evidence type="ECO:0000313" key="2">
    <source>
        <dbReference type="EMBL" id="MBX29553.1"/>
    </source>
</evidence>
<evidence type="ECO:0000256" key="1">
    <source>
        <dbReference type="SAM" id="MobiDB-lite"/>
    </source>
</evidence>